<feature type="domain" description="Major facilitator superfamily (MFS) profile" evidence="3">
    <location>
        <begin position="64"/>
        <end position="571"/>
    </location>
</feature>
<feature type="transmembrane region" description="Helical" evidence="2">
    <location>
        <begin position="408"/>
        <end position="428"/>
    </location>
</feature>
<dbReference type="Gene3D" id="1.20.1250.20">
    <property type="entry name" value="MFS general substrate transporter like domains"/>
    <property type="match status" value="2"/>
</dbReference>
<keyword evidence="5" id="KW-1185">Reference proteome</keyword>
<feature type="transmembrane region" description="Helical" evidence="2">
    <location>
        <begin position="508"/>
        <end position="527"/>
    </location>
</feature>
<evidence type="ECO:0000256" key="2">
    <source>
        <dbReference type="SAM" id="Phobius"/>
    </source>
</evidence>
<dbReference type="PANTHER" id="PTHR11360">
    <property type="entry name" value="MONOCARBOXYLATE TRANSPORTER"/>
    <property type="match status" value="1"/>
</dbReference>
<dbReference type="InterPro" id="IPR050327">
    <property type="entry name" value="Proton-linked_MCT"/>
</dbReference>
<dbReference type="InterPro" id="IPR036259">
    <property type="entry name" value="MFS_trans_sf"/>
</dbReference>
<dbReference type="EMBL" id="CP092867">
    <property type="protein sequence ID" value="UYV68248.1"/>
    <property type="molecule type" value="Genomic_DNA"/>
</dbReference>
<comment type="subcellular location">
    <subcellularLocation>
        <location evidence="1">Membrane</location>
        <topology evidence="1">Multi-pass membrane protein</topology>
    </subcellularLocation>
</comment>
<evidence type="ECO:0000313" key="5">
    <source>
        <dbReference type="Proteomes" id="UP001235939"/>
    </source>
</evidence>
<evidence type="ECO:0000256" key="1">
    <source>
        <dbReference type="ARBA" id="ARBA00004141"/>
    </source>
</evidence>
<feature type="transmembrane region" description="Helical" evidence="2">
    <location>
        <begin position="100"/>
        <end position="119"/>
    </location>
</feature>
<name>A0ABY6KKG6_9ARAC</name>
<feature type="transmembrane region" description="Helical" evidence="2">
    <location>
        <begin position="219"/>
        <end position="237"/>
    </location>
</feature>
<gene>
    <name evidence="4" type="ORF">LAZ67_5003602</name>
</gene>
<dbReference type="Pfam" id="PF07690">
    <property type="entry name" value="MFS_1"/>
    <property type="match status" value="1"/>
</dbReference>
<feature type="transmembrane region" description="Helical" evidence="2">
    <location>
        <begin position="449"/>
        <end position="468"/>
    </location>
</feature>
<proteinExistence type="predicted"/>
<feature type="transmembrane region" description="Helical" evidence="2">
    <location>
        <begin position="63"/>
        <end position="88"/>
    </location>
</feature>
<feature type="transmembrane region" description="Helical" evidence="2">
    <location>
        <begin position="155"/>
        <end position="180"/>
    </location>
</feature>
<dbReference type="SUPFAM" id="SSF103473">
    <property type="entry name" value="MFS general substrate transporter"/>
    <property type="match status" value="1"/>
</dbReference>
<evidence type="ECO:0000313" key="4">
    <source>
        <dbReference type="EMBL" id="UYV68248.1"/>
    </source>
</evidence>
<sequence>MEYKCCSSCIPGSGALTGLSTSEAALYSTSCSQLITKTLSYTELPTLQQDKTDVLRPSRKSGLFIILVSFSIILLSEGMSFSFGILIIEIQEDFKDSQSKVAFIGSLVISFPLILGPVASYLTEAYGVQNMIIYGSFISAVGFYCGYLVKSINMLIFTVCISGFGLALIDLAAIVIIVLYFKKKRALATSLSLSGMGIGTIIFPPFISFLLERMAWREVFLVIGCLLLTLIPYGFGLKHSRFGLGGSSTQSSSSSSNLDPTFTTLHSSLLHLPTYFSPSKSLARYSTEGSNIRTIRVVPNAQYKYLIPPSYLIYKGAVFHSYRILLSCFSCPNLPLLREDASTHRPYSWIAISLHKLRKVACVIVDVSIFNNKFFALFCLSGFLYYLSLDTTYLYLPSLAVSRGLSKHTSSILITFIGTSNTIFMVSGRLGNFTFPNTVVSEPRLKPSIMFALSSLLNSLLMFALPSLHTLAGFAAASTTFGILVSLEYVFSPLIVIEFTTLDKFTSAYGLLLLVEGVATLVGPPLAGNSLLGDLGCTFDYFRSYRLAFYILGVFFLLSGLIVFGIMALKSRVSPPPQQV</sequence>
<keyword evidence="2" id="KW-1133">Transmembrane helix</keyword>
<reference evidence="4 5" key="1">
    <citation type="submission" date="2022-01" db="EMBL/GenBank/DDBJ databases">
        <title>A chromosomal length assembly of Cordylochernes scorpioides.</title>
        <authorList>
            <person name="Zeh D."/>
            <person name="Zeh J."/>
        </authorList>
    </citation>
    <scope>NUCLEOTIDE SEQUENCE [LARGE SCALE GENOMIC DNA]</scope>
    <source>
        <strain evidence="4">IN4F17</strain>
        <tissue evidence="4">Whole Body</tissue>
    </source>
</reference>
<feature type="transmembrane region" description="Helical" evidence="2">
    <location>
        <begin position="374"/>
        <end position="396"/>
    </location>
</feature>
<evidence type="ECO:0000259" key="3">
    <source>
        <dbReference type="PROSITE" id="PS50850"/>
    </source>
</evidence>
<keyword evidence="2" id="KW-0472">Membrane</keyword>
<feature type="transmembrane region" description="Helical" evidence="2">
    <location>
        <begin position="547"/>
        <end position="569"/>
    </location>
</feature>
<protein>
    <recommendedName>
        <fullName evidence="3">Major facilitator superfamily (MFS) profile domain-containing protein</fullName>
    </recommendedName>
</protein>
<organism evidence="4 5">
    <name type="scientific">Cordylochernes scorpioides</name>
    <dbReference type="NCBI Taxonomy" id="51811"/>
    <lineage>
        <taxon>Eukaryota</taxon>
        <taxon>Metazoa</taxon>
        <taxon>Ecdysozoa</taxon>
        <taxon>Arthropoda</taxon>
        <taxon>Chelicerata</taxon>
        <taxon>Arachnida</taxon>
        <taxon>Pseudoscorpiones</taxon>
        <taxon>Cheliferoidea</taxon>
        <taxon>Chernetidae</taxon>
        <taxon>Cordylochernes</taxon>
    </lineage>
</organism>
<feature type="transmembrane region" description="Helical" evidence="2">
    <location>
        <begin position="187"/>
        <end position="207"/>
    </location>
</feature>
<dbReference type="InterPro" id="IPR020846">
    <property type="entry name" value="MFS_dom"/>
</dbReference>
<feature type="transmembrane region" description="Helical" evidence="2">
    <location>
        <begin position="474"/>
        <end position="496"/>
    </location>
</feature>
<dbReference type="PROSITE" id="PS50850">
    <property type="entry name" value="MFS"/>
    <property type="match status" value="1"/>
</dbReference>
<accession>A0ABY6KKG6</accession>
<feature type="transmembrane region" description="Helical" evidence="2">
    <location>
        <begin position="131"/>
        <end position="149"/>
    </location>
</feature>
<dbReference type="PANTHER" id="PTHR11360:SF260">
    <property type="entry name" value="MFS DOMAIN-CONTAINING PROTEIN"/>
    <property type="match status" value="1"/>
</dbReference>
<dbReference type="InterPro" id="IPR011701">
    <property type="entry name" value="MFS"/>
</dbReference>
<keyword evidence="2" id="KW-0812">Transmembrane</keyword>
<dbReference type="Proteomes" id="UP001235939">
    <property type="component" value="Chromosome 05"/>
</dbReference>